<comment type="caution">
    <text evidence="1">The sequence shown here is derived from an EMBL/GenBank/DDBJ whole genome shotgun (WGS) entry which is preliminary data.</text>
</comment>
<dbReference type="InterPro" id="IPR023214">
    <property type="entry name" value="HAD_sf"/>
</dbReference>
<dbReference type="NCBIfam" id="TIGR01460">
    <property type="entry name" value="HAD-SF-IIA"/>
    <property type="match status" value="1"/>
</dbReference>
<dbReference type="GO" id="GO:0005737">
    <property type="term" value="C:cytoplasm"/>
    <property type="evidence" value="ECO:0007669"/>
    <property type="project" value="TreeGrafter"/>
</dbReference>
<dbReference type="Pfam" id="PF13242">
    <property type="entry name" value="Hydrolase_like"/>
    <property type="match status" value="1"/>
</dbReference>
<name>A0A7C9QWE2_9PROT</name>
<dbReference type="CDD" id="cd07525">
    <property type="entry name" value="HAD_like"/>
    <property type="match status" value="1"/>
</dbReference>
<dbReference type="InterPro" id="IPR036412">
    <property type="entry name" value="HAD-like_sf"/>
</dbReference>
<reference evidence="1 2" key="1">
    <citation type="submission" date="2020-02" db="EMBL/GenBank/DDBJ databases">
        <authorList>
            <person name="Dziuba M."/>
            <person name="Kuznetsov B."/>
            <person name="Mardanov A."/>
            <person name="Ravin N."/>
            <person name="Grouzdev D."/>
        </authorList>
    </citation>
    <scope>NUCLEOTIDE SEQUENCE [LARGE SCALE GENOMIC DNA]</scope>
    <source>
        <strain evidence="1 2">SpK</strain>
    </source>
</reference>
<dbReference type="InterPro" id="IPR006357">
    <property type="entry name" value="HAD-SF_hydro_IIA"/>
</dbReference>
<proteinExistence type="predicted"/>
<dbReference type="InterPro" id="IPR006356">
    <property type="entry name" value="HAD-SF_hydro_IIA_hyp3"/>
</dbReference>
<keyword evidence="1" id="KW-0378">Hydrolase</keyword>
<dbReference type="AlphaFoldDB" id="A0A7C9QWE2"/>
<dbReference type="PANTHER" id="PTHR19288">
    <property type="entry name" value="4-NITROPHENYLPHOSPHATASE-RELATED"/>
    <property type="match status" value="1"/>
</dbReference>
<dbReference type="PANTHER" id="PTHR19288:SF90">
    <property type="entry name" value="OS08G0542600 PROTEIN"/>
    <property type="match status" value="1"/>
</dbReference>
<keyword evidence="2" id="KW-1185">Reference proteome</keyword>
<dbReference type="RefSeq" id="WP_163682858.1">
    <property type="nucleotide sequence ID" value="NZ_JAAIYP010000045.1"/>
</dbReference>
<dbReference type="SUPFAM" id="SSF56784">
    <property type="entry name" value="HAD-like"/>
    <property type="match status" value="1"/>
</dbReference>
<dbReference type="Proteomes" id="UP000480684">
    <property type="component" value="Unassembled WGS sequence"/>
</dbReference>
<organism evidence="1 2">
    <name type="scientific">Magnetospirillum aberrantis SpK</name>
    <dbReference type="NCBI Taxonomy" id="908842"/>
    <lineage>
        <taxon>Bacteria</taxon>
        <taxon>Pseudomonadati</taxon>
        <taxon>Pseudomonadota</taxon>
        <taxon>Alphaproteobacteria</taxon>
        <taxon>Rhodospirillales</taxon>
        <taxon>Rhodospirillaceae</taxon>
        <taxon>Magnetospirillum</taxon>
    </lineage>
</organism>
<dbReference type="Pfam" id="PF13344">
    <property type="entry name" value="Hydrolase_6"/>
    <property type="match status" value="1"/>
</dbReference>
<gene>
    <name evidence="1" type="ORF">G4223_18695</name>
</gene>
<protein>
    <submittedName>
        <fullName evidence="1">TIGR01459 family HAD-type hydrolase</fullName>
    </submittedName>
</protein>
<evidence type="ECO:0000313" key="2">
    <source>
        <dbReference type="Proteomes" id="UP000480684"/>
    </source>
</evidence>
<evidence type="ECO:0000313" key="1">
    <source>
        <dbReference type="EMBL" id="NFV82142.1"/>
    </source>
</evidence>
<sequence length="289" mass="31177">MMPIRQIAGLSEVASGFDGFILDLWGVIHDGVEAYPGARDTLAALRAAGKTTLLLSNAPRRGDALVEQLARMGIGRDMYDHVLSSGEAVHMELARRTDPFYATLGRNIYHMGPERDENVFAGLDLVPVDIEHADFILNTGPWDLEETVEDYVPKMKDGLARNLPMICANPDHVVIRQGKPVVCAGALAARYAEMGGVVSMRGKPDPAIYDNALELLGVERAKVLAVGDALHTDVKGANAAGLCAVFVTQGIHAAELGIRPGEVADPETLRQVVSRHGERPLAAIPTFRW</sequence>
<dbReference type="GO" id="GO:0016791">
    <property type="term" value="F:phosphatase activity"/>
    <property type="evidence" value="ECO:0007669"/>
    <property type="project" value="TreeGrafter"/>
</dbReference>
<dbReference type="EMBL" id="JAAIYP010000045">
    <property type="protein sequence ID" value="NFV82142.1"/>
    <property type="molecule type" value="Genomic_DNA"/>
</dbReference>
<dbReference type="NCBIfam" id="TIGR01459">
    <property type="entry name" value="HAD-SF-IIA-hyp4"/>
    <property type="match status" value="1"/>
</dbReference>
<dbReference type="Gene3D" id="3.40.50.1000">
    <property type="entry name" value="HAD superfamily/HAD-like"/>
    <property type="match status" value="2"/>
</dbReference>
<accession>A0A7C9QWE2</accession>